<organism evidence="1 2">
    <name type="scientific">Shewanella benthica</name>
    <dbReference type="NCBI Taxonomy" id="43661"/>
    <lineage>
        <taxon>Bacteria</taxon>
        <taxon>Pseudomonadati</taxon>
        <taxon>Pseudomonadota</taxon>
        <taxon>Gammaproteobacteria</taxon>
        <taxon>Alteromonadales</taxon>
        <taxon>Shewanellaceae</taxon>
        <taxon>Shewanella</taxon>
    </lineage>
</organism>
<reference evidence="2" key="1">
    <citation type="submission" date="2018-06" db="EMBL/GenBank/DDBJ databases">
        <authorList>
            <person name="Cea G.-C."/>
            <person name="William W."/>
        </authorList>
    </citation>
    <scope>NUCLEOTIDE SEQUENCE [LARGE SCALE GENOMIC DNA]</scope>
    <source>
        <strain evidence="2">DB21MT-2</strain>
    </source>
</reference>
<dbReference type="Proteomes" id="UP000250123">
    <property type="component" value="Chromosome SHEWBE"/>
</dbReference>
<dbReference type="AlphaFoldDB" id="A0A330M3Q2"/>
<dbReference type="KEGG" id="sbk:SHEWBE_3313"/>
<proteinExistence type="predicted"/>
<protein>
    <submittedName>
        <fullName evidence="1">Uncharacterized protein</fullName>
    </submittedName>
</protein>
<sequence>MIGSFMFLCQPKLFGLISQFTLELMLTSFGMPAESDWILQM</sequence>
<dbReference type="EMBL" id="LS483452">
    <property type="protein sequence ID" value="SQH77276.1"/>
    <property type="molecule type" value="Genomic_DNA"/>
</dbReference>
<evidence type="ECO:0000313" key="1">
    <source>
        <dbReference type="EMBL" id="SQH77276.1"/>
    </source>
</evidence>
<name>A0A330M3Q2_9GAMM</name>
<gene>
    <name evidence="1" type="ORF">SHEWBE_3313</name>
</gene>
<accession>A0A330M3Q2</accession>
<evidence type="ECO:0000313" key="2">
    <source>
        <dbReference type="Proteomes" id="UP000250123"/>
    </source>
</evidence>